<dbReference type="InterPro" id="IPR005322">
    <property type="entry name" value="Peptidase_C69"/>
</dbReference>
<dbReference type="PANTHER" id="PTHR12994:SF18">
    <property type="entry name" value="SECERNIN-3"/>
    <property type="match status" value="1"/>
</dbReference>
<dbReference type="GO" id="GO:0070004">
    <property type="term" value="F:cysteine-type exopeptidase activity"/>
    <property type="evidence" value="ECO:0007669"/>
    <property type="project" value="InterPro"/>
</dbReference>
<feature type="compositionally biased region" description="Basic and acidic residues" evidence="2">
    <location>
        <begin position="11"/>
        <end position="20"/>
    </location>
</feature>
<feature type="compositionally biased region" description="Low complexity" evidence="2">
    <location>
        <begin position="133"/>
        <end position="154"/>
    </location>
</feature>
<dbReference type="GO" id="GO:0016805">
    <property type="term" value="F:dipeptidase activity"/>
    <property type="evidence" value="ECO:0007669"/>
    <property type="project" value="InterPro"/>
</dbReference>
<feature type="compositionally biased region" description="Polar residues" evidence="2">
    <location>
        <begin position="21"/>
        <end position="31"/>
    </location>
</feature>
<feature type="region of interest" description="Disordered" evidence="2">
    <location>
        <begin position="1"/>
        <end position="32"/>
    </location>
</feature>
<feature type="region of interest" description="Disordered" evidence="2">
    <location>
        <begin position="125"/>
        <end position="170"/>
    </location>
</feature>
<keyword evidence="4" id="KW-1185">Reference proteome</keyword>
<evidence type="ECO:0000313" key="4">
    <source>
        <dbReference type="Proteomes" id="UP000694549"/>
    </source>
</evidence>
<sequence length="515" mass="57118">MTGQFMPQETFIRKREDQNQRESLLNFQSPPAFSRQPAFTLLISWGRELEWSCPTPLCSSEPRGQPRPRRPPAPCPRPPPLTPHLLDVGLGGGVEILLAHEVGERLPHGCGCETGAAGCPHRAGCGPSGAGGPSSSSSSSSLTALRPAPAAEAAPWPPGRLPAPATRSWRCRPPRPGAGWCSARTRTGRGTRCRRCCTAPPHSTRPAPRCRLGLERADTAEKALTVIVDLLEKYGQGGNCMESHMAFTYHNSFLIADRKEAWVLETSGKYWAAEKVEGGVRNISNQLSITTKIDRQHPELKEYAKSKGWWDGEKEFDFAATYSYVNTARMTTSRGRYCEGYKLLNKHKGSITSETMMEILRDKESGINMEGGFMTTGSMVSVLPQEPNLPCIHFFTGTPDPARSVFKPFIFVPNVTQLLKTTSPTFGHDDPVKKQPRFQSKPDRRHELYKKHESAAVAMEAMKDEGKEMLQKIQMLEKSKINEMESILQNGCLDTNQVVNLFSQCVEEELKIYSS</sequence>
<feature type="compositionally biased region" description="Pro residues" evidence="2">
    <location>
        <begin position="71"/>
        <end position="82"/>
    </location>
</feature>
<dbReference type="Proteomes" id="UP000694549">
    <property type="component" value="Unplaced"/>
</dbReference>
<evidence type="ECO:0000313" key="3">
    <source>
        <dbReference type="Ensembl" id="ENSAZOP00000000504.1"/>
    </source>
</evidence>
<evidence type="ECO:0000256" key="2">
    <source>
        <dbReference type="SAM" id="MobiDB-lite"/>
    </source>
</evidence>
<dbReference type="GO" id="GO:0006508">
    <property type="term" value="P:proteolysis"/>
    <property type="evidence" value="ECO:0007669"/>
    <property type="project" value="InterPro"/>
</dbReference>
<evidence type="ECO:0000256" key="1">
    <source>
        <dbReference type="ARBA" id="ARBA00005705"/>
    </source>
</evidence>
<name>A0A8B9TZI3_9AVES</name>
<reference evidence="3" key="2">
    <citation type="submission" date="2025-09" db="UniProtKB">
        <authorList>
            <consortium name="Ensembl"/>
        </authorList>
    </citation>
    <scope>IDENTIFICATION</scope>
</reference>
<dbReference type="AlphaFoldDB" id="A0A8B9TZI3"/>
<organism evidence="3 4">
    <name type="scientific">Anas zonorhyncha</name>
    <name type="common">Eastern spot-billed duck</name>
    <dbReference type="NCBI Taxonomy" id="75864"/>
    <lineage>
        <taxon>Eukaryota</taxon>
        <taxon>Metazoa</taxon>
        <taxon>Chordata</taxon>
        <taxon>Craniata</taxon>
        <taxon>Vertebrata</taxon>
        <taxon>Euteleostomi</taxon>
        <taxon>Archelosauria</taxon>
        <taxon>Archosauria</taxon>
        <taxon>Dinosauria</taxon>
        <taxon>Saurischia</taxon>
        <taxon>Theropoda</taxon>
        <taxon>Coelurosauria</taxon>
        <taxon>Aves</taxon>
        <taxon>Neognathae</taxon>
        <taxon>Galloanserae</taxon>
        <taxon>Anseriformes</taxon>
        <taxon>Anatidae</taxon>
        <taxon>Anatinae</taxon>
        <taxon>Anas</taxon>
    </lineage>
</organism>
<dbReference type="PANTHER" id="PTHR12994">
    <property type="entry name" value="SECERNIN"/>
    <property type="match status" value="1"/>
</dbReference>
<comment type="similarity">
    <text evidence="1">Belongs to the peptidase C69 family. Secernin subfamily.</text>
</comment>
<dbReference type="Ensembl" id="ENSAZOT00000000538.1">
    <property type="protein sequence ID" value="ENSAZOP00000000504.1"/>
    <property type="gene ID" value="ENSAZOG00000000376.1"/>
</dbReference>
<feature type="region of interest" description="Disordered" evidence="2">
    <location>
        <begin position="57"/>
        <end position="87"/>
    </location>
</feature>
<dbReference type="Pfam" id="PF03577">
    <property type="entry name" value="Peptidase_C69"/>
    <property type="match status" value="1"/>
</dbReference>
<proteinExistence type="inferred from homology"/>
<protein>
    <submittedName>
        <fullName evidence="3">Secernin 3</fullName>
    </submittedName>
</protein>
<reference evidence="3" key="1">
    <citation type="submission" date="2025-08" db="UniProtKB">
        <authorList>
            <consortium name="Ensembl"/>
        </authorList>
    </citation>
    <scope>IDENTIFICATION</scope>
</reference>
<accession>A0A8B9TZI3</accession>
<dbReference type="Gene3D" id="3.60.60.10">
    <property type="entry name" value="Penicillin V Acylase, Chain A"/>
    <property type="match status" value="1"/>
</dbReference>